<feature type="transmembrane region" description="Helical" evidence="1">
    <location>
        <begin position="297"/>
        <end position="321"/>
    </location>
</feature>
<keyword evidence="1" id="KW-0472">Membrane</keyword>
<name>A0ABW3BAZ2_9ACTN</name>
<feature type="transmembrane region" description="Helical" evidence="1">
    <location>
        <begin position="19"/>
        <end position="39"/>
    </location>
</feature>
<feature type="transmembrane region" description="Helical" evidence="1">
    <location>
        <begin position="174"/>
        <end position="192"/>
    </location>
</feature>
<sequence length="333" mass="35018">MTETADPTPRNERRVARPVLLAVLAAAWAVLYGCVQTYWRLTGPSEMSPVGEDLIAFAGWPVVGLCAAAAVLALAVLRAGSGPLVRNGLLLAVAGVSGALLVAAAPLVLDVVGGLLPGLGIGVYPLGMLSRVGCVAVAVLLAAAADRYRRLSSPWCTACGRSAAVARMREVTPYWAYAAAYLAVAGWLARVLAQIRVGMDNTPFAAGVSMLLFEVGFVLAGLLLPLALVHSWGRVWPWWVPGLSGRRVPRWLVLGPAIGISGGLLAYFGSGLVDMVYERLHGRAAFGQDGGLDLPAAFFWISVPAYVLWGLGMAVAAYSYFHRTRMVCTACGN</sequence>
<feature type="transmembrane region" description="Helical" evidence="1">
    <location>
        <begin position="251"/>
        <end position="277"/>
    </location>
</feature>
<gene>
    <name evidence="2" type="ORF">ACFQZU_03050</name>
</gene>
<feature type="transmembrane region" description="Helical" evidence="1">
    <location>
        <begin position="204"/>
        <end position="230"/>
    </location>
</feature>
<keyword evidence="3" id="KW-1185">Reference proteome</keyword>
<feature type="transmembrane region" description="Helical" evidence="1">
    <location>
        <begin position="54"/>
        <end position="77"/>
    </location>
</feature>
<evidence type="ECO:0000256" key="1">
    <source>
        <dbReference type="SAM" id="Phobius"/>
    </source>
</evidence>
<keyword evidence="1" id="KW-0812">Transmembrane</keyword>
<reference evidence="3" key="1">
    <citation type="journal article" date="2019" name="Int. J. Syst. Evol. Microbiol.">
        <title>The Global Catalogue of Microorganisms (GCM) 10K type strain sequencing project: providing services to taxonomists for standard genome sequencing and annotation.</title>
        <authorList>
            <consortium name="The Broad Institute Genomics Platform"/>
            <consortium name="The Broad Institute Genome Sequencing Center for Infectious Disease"/>
            <person name="Wu L."/>
            <person name="Ma J."/>
        </authorList>
    </citation>
    <scope>NUCLEOTIDE SEQUENCE [LARGE SCALE GENOMIC DNA]</scope>
    <source>
        <strain evidence="3">CCUG 63369</strain>
    </source>
</reference>
<evidence type="ECO:0000313" key="3">
    <source>
        <dbReference type="Proteomes" id="UP001596956"/>
    </source>
</evidence>
<evidence type="ECO:0000313" key="2">
    <source>
        <dbReference type="EMBL" id="MFD0800295.1"/>
    </source>
</evidence>
<protein>
    <submittedName>
        <fullName evidence="2">Uncharacterized protein</fullName>
    </submittedName>
</protein>
<feature type="transmembrane region" description="Helical" evidence="1">
    <location>
        <begin position="121"/>
        <end position="145"/>
    </location>
</feature>
<proteinExistence type="predicted"/>
<comment type="caution">
    <text evidence="2">The sequence shown here is derived from an EMBL/GenBank/DDBJ whole genome shotgun (WGS) entry which is preliminary data.</text>
</comment>
<organism evidence="2 3">
    <name type="scientific">Streptomonospora algeriensis</name>
    <dbReference type="NCBI Taxonomy" id="995084"/>
    <lineage>
        <taxon>Bacteria</taxon>
        <taxon>Bacillati</taxon>
        <taxon>Actinomycetota</taxon>
        <taxon>Actinomycetes</taxon>
        <taxon>Streptosporangiales</taxon>
        <taxon>Nocardiopsidaceae</taxon>
        <taxon>Streptomonospora</taxon>
    </lineage>
</organism>
<dbReference type="Proteomes" id="UP001596956">
    <property type="component" value="Unassembled WGS sequence"/>
</dbReference>
<keyword evidence="1" id="KW-1133">Transmembrane helix</keyword>
<feature type="transmembrane region" description="Helical" evidence="1">
    <location>
        <begin position="89"/>
        <end position="109"/>
    </location>
</feature>
<dbReference type="EMBL" id="JBHTHR010000038">
    <property type="protein sequence ID" value="MFD0800295.1"/>
    <property type="molecule type" value="Genomic_DNA"/>
</dbReference>
<accession>A0ABW3BAZ2</accession>